<dbReference type="Proteomes" id="UP000030744">
    <property type="component" value="Unassembled WGS sequence"/>
</dbReference>
<reference evidence="2" key="1">
    <citation type="submission" date="2013-10" db="EMBL/GenBank/DDBJ databases">
        <title>Genomic analysis of the causative agents of coccidiosis in chickens.</title>
        <authorList>
            <person name="Reid A.J."/>
            <person name="Blake D."/>
            <person name="Billington K."/>
            <person name="Browne H."/>
            <person name="Dunn M."/>
            <person name="Hung S."/>
            <person name="Kawahara F."/>
            <person name="Miranda-Saavedra D."/>
            <person name="Mourier T."/>
            <person name="Nagra H."/>
            <person name="Otto T.D."/>
            <person name="Rawlings N."/>
            <person name="Sanchez A."/>
            <person name="Sanders M."/>
            <person name="Subramaniam C."/>
            <person name="Tay Y."/>
            <person name="Dear P."/>
            <person name="Doerig C."/>
            <person name="Gruber A."/>
            <person name="Parkinson J."/>
            <person name="Shirley M."/>
            <person name="Wan K.L."/>
            <person name="Berriman M."/>
            <person name="Tomley F."/>
            <person name="Pain A."/>
        </authorList>
    </citation>
    <scope>NUCLEOTIDE SEQUENCE [LARGE SCALE GENOMIC DNA]</scope>
    <source>
        <strain evidence="2">Houghton</strain>
    </source>
</reference>
<dbReference type="EMBL" id="HG684962">
    <property type="protein sequence ID" value="CDJ33194.1"/>
    <property type="molecule type" value="Genomic_DNA"/>
</dbReference>
<name>U6K5N7_9EIME</name>
<evidence type="ECO:0000256" key="1">
    <source>
        <dbReference type="SAM" id="MobiDB-lite"/>
    </source>
</evidence>
<protein>
    <recommendedName>
        <fullName evidence="4">Retrotransposon gag domain-containing protein</fullName>
    </recommendedName>
</protein>
<dbReference type="AlphaFoldDB" id="U6K5N7"/>
<gene>
    <name evidence="2" type="ORF">EMH_0015070</name>
</gene>
<accession>U6K5N7</accession>
<dbReference type="GeneID" id="25376460"/>
<dbReference type="RefSeq" id="XP_013355758.1">
    <property type="nucleotide sequence ID" value="XM_013500304.1"/>
</dbReference>
<evidence type="ECO:0000313" key="2">
    <source>
        <dbReference type="EMBL" id="CDJ33194.1"/>
    </source>
</evidence>
<proteinExistence type="predicted"/>
<reference evidence="2" key="2">
    <citation type="submission" date="2013-10" db="EMBL/GenBank/DDBJ databases">
        <authorList>
            <person name="Aslett M."/>
        </authorList>
    </citation>
    <scope>NUCLEOTIDE SEQUENCE [LARGE SCALE GENOMIC DNA]</scope>
    <source>
        <strain evidence="2">Houghton</strain>
    </source>
</reference>
<feature type="region of interest" description="Disordered" evidence="1">
    <location>
        <begin position="1"/>
        <end position="109"/>
    </location>
</feature>
<feature type="compositionally biased region" description="Basic and acidic residues" evidence="1">
    <location>
        <begin position="24"/>
        <end position="36"/>
    </location>
</feature>
<feature type="compositionally biased region" description="Basic and acidic residues" evidence="1">
    <location>
        <begin position="65"/>
        <end position="81"/>
    </location>
</feature>
<dbReference type="VEuPathDB" id="ToxoDB:EMH_0015070"/>
<organism evidence="2 3">
    <name type="scientific">Eimeria mitis</name>
    <dbReference type="NCBI Taxonomy" id="44415"/>
    <lineage>
        <taxon>Eukaryota</taxon>
        <taxon>Sar</taxon>
        <taxon>Alveolata</taxon>
        <taxon>Apicomplexa</taxon>
        <taxon>Conoidasida</taxon>
        <taxon>Coccidia</taxon>
        <taxon>Eucoccidiorida</taxon>
        <taxon>Eimeriorina</taxon>
        <taxon>Eimeriidae</taxon>
        <taxon>Eimeria</taxon>
    </lineage>
</organism>
<evidence type="ECO:0000313" key="3">
    <source>
        <dbReference type="Proteomes" id="UP000030744"/>
    </source>
</evidence>
<keyword evidence="3" id="KW-1185">Reference proteome</keyword>
<sequence>MQPHSGRPTGLPLTPTEEISDIESPPKEIAGHFPEPRRRRSHRESGPTVSRKRSTSARIQDLDAEGTRDLEKPPSKWEMELLKLLPQMTDESRTNSQKEGSNRRGIAATDDGTNTRAFLFLVEGEFRELQIPEDQWGLELRKYLTGKAMVHWELMQRSGTELSDWQLVRERLCARFCTMSPDRMLERMTWNTWRGDHNEYIARFAEIVAQGETLAAEDLVLCFLTNIPMDICNKLNREGTRVFHDWQEAATALSERDAPFEAWRAKRLRYEQEFANAKR</sequence>
<evidence type="ECO:0008006" key="4">
    <source>
        <dbReference type="Google" id="ProtNLM"/>
    </source>
</evidence>